<comment type="caution">
    <text evidence="1">The sequence shown here is derived from an EMBL/GenBank/DDBJ whole genome shotgun (WGS) entry which is preliminary data.</text>
</comment>
<protein>
    <submittedName>
        <fullName evidence="1">Uncharacterized protein</fullName>
    </submittedName>
</protein>
<keyword evidence="2" id="KW-1185">Reference proteome</keyword>
<evidence type="ECO:0000313" key="1">
    <source>
        <dbReference type="EMBL" id="GAA0358050.1"/>
    </source>
</evidence>
<gene>
    <name evidence="1" type="ORF">GCM10010319_39220</name>
</gene>
<organism evidence="1 2">
    <name type="scientific">Streptomyces blastmyceticus</name>
    <dbReference type="NCBI Taxonomy" id="68180"/>
    <lineage>
        <taxon>Bacteria</taxon>
        <taxon>Bacillati</taxon>
        <taxon>Actinomycetota</taxon>
        <taxon>Actinomycetes</taxon>
        <taxon>Kitasatosporales</taxon>
        <taxon>Streptomycetaceae</taxon>
        <taxon>Streptomyces</taxon>
    </lineage>
</organism>
<dbReference type="Proteomes" id="UP001500063">
    <property type="component" value="Unassembled WGS sequence"/>
</dbReference>
<evidence type="ECO:0000313" key="2">
    <source>
        <dbReference type="Proteomes" id="UP001500063"/>
    </source>
</evidence>
<sequence length="76" mass="8130">MTPRPSAAREALSRAFGAHGTDGVLVISRDLGETADGPDPTTARQMFPACGCPRCRTDHRPCPGIHVLRTDEETQA</sequence>
<proteinExistence type="predicted"/>
<accession>A0ABN0X9M8</accession>
<reference evidence="1 2" key="1">
    <citation type="journal article" date="2019" name="Int. J. Syst. Evol. Microbiol.">
        <title>The Global Catalogue of Microorganisms (GCM) 10K type strain sequencing project: providing services to taxonomists for standard genome sequencing and annotation.</title>
        <authorList>
            <consortium name="The Broad Institute Genomics Platform"/>
            <consortium name="The Broad Institute Genome Sequencing Center for Infectious Disease"/>
            <person name="Wu L."/>
            <person name="Ma J."/>
        </authorList>
    </citation>
    <scope>NUCLEOTIDE SEQUENCE [LARGE SCALE GENOMIC DNA]</scope>
    <source>
        <strain evidence="1 2">JCM 4565</strain>
    </source>
</reference>
<dbReference type="EMBL" id="BAAABW010000021">
    <property type="protein sequence ID" value="GAA0358050.1"/>
    <property type="molecule type" value="Genomic_DNA"/>
</dbReference>
<name>A0ABN0X9M8_9ACTN</name>